<name>A0A7J7JZU1_BUGNE</name>
<dbReference type="InterPro" id="IPR007875">
    <property type="entry name" value="Sprouty"/>
</dbReference>
<dbReference type="GO" id="GO:0005829">
    <property type="term" value="C:cytosol"/>
    <property type="evidence" value="ECO:0007669"/>
    <property type="project" value="TreeGrafter"/>
</dbReference>
<protein>
    <submittedName>
        <fullName evidence="3">SPRY2</fullName>
    </submittedName>
</protein>
<dbReference type="InterPro" id="IPR051192">
    <property type="entry name" value="Sprouty_domain"/>
</dbReference>
<sequence length="349" mass="38336">MENSRSHPSPPPLPSRSIPRPGRAISLQNILSARPETRQNEYVDASSIATSTPKLPPKLCTSKAKLSIPTKPIYTKDILEQHENAKNELRESLQSNYSDSRPPDIPPRKDRPPPLPPREAKAASKASLTNSLPAAQKAASHSEHHHPRKPSSTDQQLSRRSASNNKHQSLVLIITDQPKSSQFRASRLNRHHVSATDLVTSSQPVRRQPESCDITLTVDEGGGVANTIICQECGQCRCAQCSGYRKLPERWLCEGNCYCSADSVVNTLTCMCCVKSCFKTCMDNADGSRIEPCSCTETPHCVLRWSALTALSLCLPCLCCYVPMKLGVAATTACYNSSCFRKRGCNCEK</sequence>
<dbReference type="OrthoDB" id="10038884at2759"/>
<proteinExistence type="inferred from homology"/>
<comment type="caution">
    <text evidence="3">The sequence shown here is derived from an EMBL/GenBank/DDBJ whole genome shotgun (WGS) entry which is preliminary data.</text>
</comment>
<dbReference type="PANTHER" id="PTHR12365">
    <property type="entry name" value="SPROUTY"/>
    <property type="match status" value="1"/>
</dbReference>
<feature type="compositionally biased region" description="Basic and acidic residues" evidence="2">
    <location>
        <begin position="106"/>
        <end position="122"/>
    </location>
</feature>
<dbReference type="Proteomes" id="UP000593567">
    <property type="component" value="Unassembled WGS sequence"/>
</dbReference>
<gene>
    <name evidence="3" type="ORF">EB796_010460</name>
</gene>
<dbReference type="PROSITE" id="PS51227">
    <property type="entry name" value="SPR"/>
    <property type="match status" value="1"/>
</dbReference>
<keyword evidence="4" id="KW-1185">Reference proteome</keyword>
<evidence type="ECO:0000256" key="1">
    <source>
        <dbReference type="ARBA" id="ARBA00010964"/>
    </source>
</evidence>
<feature type="compositionally biased region" description="Polar residues" evidence="2">
    <location>
        <begin position="150"/>
        <end position="168"/>
    </location>
</feature>
<dbReference type="PANTHER" id="PTHR12365:SF7">
    <property type="entry name" value="PROTEIN SPROUTY"/>
    <property type="match status" value="1"/>
</dbReference>
<reference evidence="3" key="1">
    <citation type="submission" date="2020-06" db="EMBL/GenBank/DDBJ databases">
        <title>Draft genome of Bugula neritina, a colonial animal packing powerful symbionts and potential medicines.</title>
        <authorList>
            <person name="Rayko M."/>
        </authorList>
    </citation>
    <scope>NUCLEOTIDE SEQUENCE [LARGE SCALE GENOMIC DNA]</scope>
    <source>
        <strain evidence="3">Kwan_BN1</strain>
    </source>
</reference>
<dbReference type="EMBL" id="VXIV02001632">
    <property type="protein sequence ID" value="KAF6031224.1"/>
    <property type="molecule type" value="Genomic_DNA"/>
</dbReference>
<dbReference type="AlphaFoldDB" id="A0A7J7JZU1"/>
<evidence type="ECO:0000313" key="3">
    <source>
        <dbReference type="EMBL" id="KAF6031224.1"/>
    </source>
</evidence>
<feature type="region of interest" description="Disordered" evidence="2">
    <location>
        <begin position="90"/>
        <end position="170"/>
    </location>
</feature>
<feature type="region of interest" description="Disordered" evidence="2">
    <location>
        <begin position="1"/>
        <end position="63"/>
    </location>
</feature>
<accession>A0A7J7JZU1</accession>
<organism evidence="3 4">
    <name type="scientific">Bugula neritina</name>
    <name type="common">Brown bryozoan</name>
    <name type="synonym">Sertularia neritina</name>
    <dbReference type="NCBI Taxonomy" id="10212"/>
    <lineage>
        <taxon>Eukaryota</taxon>
        <taxon>Metazoa</taxon>
        <taxon>Spiralia</taxon>
        <taxon>Lophotrochozoa</taxon>
        <taxon>Bryozoa</taxon>
        <taxon>Gymnolaemata</taxon>
        <taxon>Cheilostomatida</taxon>
        <taxon>Flustrina</taxon>
        <taxon>Buguloidea</taxon>
        <taxon>Bugulidae</taxon>
        <taxon>Bugula</taxon>
    </lineage>
</organism>
<evidence type="ECO:0000313" key="4">
    <source>
        <dbReference type="Proteomes" id="UP000593567"/>
    </source>
</evidence>
<dbReference type="GO" id="GO:0048513">
    <property type="term" value="P:animal organ development"/>
    <property type="evidence" value="ECO:0007669"/>
    <property type="project" value="TreeGrafter"/>
</dbReference>
<dbReference type="GO" id="GO:0046580">
    <property type="term" value="P:negative regulation of Ras protein signal transduction"/>
    <property type="evidence" value="ECO:0007669"/>
    <property type="project" value="TreeGrafter"/>
</dbReference>
<dbReference type="GO" id="GO:0040037">
    <property type="term" value="P:negative regulation of fibroblast growth factor receptor signaling pathway"/>
    <property type="evidence" value="ECO:0007669"/>
    <property type="project" value="TreeGrafter"/>
</dbReference>
<dbReference type="Pfam" id="PF05210">
    <property type="entry name" value="Sprouty"/>
    <property type="match status" value="1"/>
</dbReference>
<dbReference type="GO" id="GO:0016020">
    <property type="term" value="C:membrane"/>
    <property type="evidence" value="ECO:0007669"/>
    <property type="project" value="InterPro"/>
</dbReference>
<comment type="similarity">
    <text evidence="1">Belongs to the sprouty family.</text>
</comment>
<evidence type="ECO:0000256" key="2">
    <source>
        <dbReference type="SAM" id="MobiDB-lite"/>
    </source>
</evidence>